<dbReference type="AlphaFoldDB" id="A0A2N7X1D4"/>
<organism evidence="1 2">
    <name type="scientific">Trinickia symbiotica</name>
    <dbReference type="NCBI Taxonomy" id="863227"/>
    <lineage>
        <taxon>Bacteria</taxon>
        <taxon>Pseudomonadati</taxon>
        <taxon>Pseudomonadota</taxon>
        <taxon>Betaproteobacteria</taxon>
        <taxon>Burkholderiales</taxon>
        <taxon>Burkholderiaceae</taxon>
        <taxon>Trinickia</taxon>
    </lineage>
</organism>
<accession>A0A2N7X1D4</accession>
<keyword evidence="2" id="KW-1185">Reference proteome</keyword>
<gene>
    <name evidence="1" type="ORF">C0Z20_18250</name>
</gene>
<name>A0A2N7X1D4_9BURK</name>
<evidence type="ECO:0000313" key="2">
    <source>
        <dbReference type="Proteomes" id="UP000235777"/>
    </source>
</evidence>
<dbReference type="Proteomes" id="UP000235777">
    <property type="component" value="Unassembled WGS sequence"/>
</dbReference>
<sequence>MCPRIEPILQCFTSAGIRRIAVFRLISVEGADMTAEQKNEVVLCGLAASGQRETYRYSSMLHFQCLAQAHELLRNKAQRSIVITIKVLYL</sequence>
<comment type="caution">
    <text evidence="1">The sequence shown here is derived from an EMBL/GenBank/DDBJ whole genome shotgun (WGS) entry which is preliminary data.</text>
</comment>
<reference evidence="1 2" key="1">
    <citation type="submission" date="2018-01" db="EMBL/GenBank/DDBJ databases">
        <title>Whole genome analyses suggest that Burkholderia sensu lato contains two further novel genera in the rhizoxinica-symbiotica group Mycetohabitans gen. nov., and Trinickia gen. nov.: implications for the evolution of diazotrophy and nodulation in the Burkholderiaceae.</title>
        <authorList>
            <person name="Estrada-de los Santos P."/>
            <person name="Palmer M."/>
            <person name="Chavez-Ramirez B."/>
            <person name="Beukes C."/>
            <person name="Steenkamp E.T."/>
            <person name="Hirsch A.M."/>
            <person name="Manyaka P."/>
            <person name="Maluk M."/>
            <person name="Lafos M."/>
            <person name="Crook M."/>
            <person name="Gross E."/>
            <person name="Simon M.F."/>
            <person name="Bueno dos Reis Junior F."/>
            <person name="Poole P.S."/>
            <person name="Venter S.N."/>
            <person name="James E.K."/>
        </authorList>
    </citation>
    <scope>NUCLEOTIDE SEQUENCE [LARGE SCALE GENOMIC DNA]</scope>
    <source>
        <strain evidence="1 2">JPY 581</strain>
    </source>
</reference>
<protein>
    <submittedName>
        <fullName evidence="1">Uncharacterized protein</fullName>
    </submittedName>
</protein>
<evidence type="ECO:0000313" key="1">
    <source>
        <dbReference type="EMBL" id="PMS35430.1"/>
    </source>
</evidence>
<proteinExistence type="predicted"/>
<dbReference type="EMBL" id="PNYC01000011">
    <property type="protein sequence ID" value="PMS35430.1"/>
    <property type="molecule type" value="Genomic_DNA"/>
</dbReference>